<proteinExistence type="predicted"/>
<name>A0A840YTX3_9SPHN</name>
<reference evidence="1 2" key="1">
    <citation type="submission" date="2020-08" db="EMBL/GenBank/DDBJ databases">
        <title>Genomic Encyclopedia of Type Strains, Phase IV (KMG-IV): sequencing the most valuable type-strain genomes for metagenomic binning, comparative biology and taxonomic classification.</title>
        <authorList>
            <person name="Goeker M."/>
        </authorList>
    </citation>
    <scope>NUCLEOTIDE SEQUENCE [LARGE SCALE GENOMIC DNA]</scope>
    <source>
        <strain evidence="1 2">DSM 26736</strain>
    </source>
</reference>
<organism evidence="1 2">
    <name type="scientific">Sphingomonas xinjiangensis</name>
    <dbReference type="NCBI Taxonomy" id="643568"/>
    <lineage>
        <taxon>Bacteria</taxon>
        <taxon>Pseudomonadati</taxon>
        <taxon>Pseudomonadota</taxon>
        <taxon>Alphaproteobacteria</taxon>
        <taxon>Sphingomonadales</taxon>
        <taxon>Sphingomonadaceae</taxon>
        <taxon>Sphingomonas</taxon>
    </lineage>
</organism>
<protein>
    <submittedName>
        <fullName evidence="1">Uncharacterized protein</fullName>
    </submittedName>
</protein>
<gene>
    <name evidence="1" type="ORF">FHT02_004349</name>
</gene>
<evidence type="ECO:0000313" key="1">
    <source>
        <dbReference type="EMBL" id="MBB5713087.1"/>
    </source>
</evidence>
<sequence>MTIARRYREAVDRGGIVRAMNTSVTCEIADDGTITLDTCEADSWRNSGQLLAMMVVRATPASAFPSFSTIDRTSLGLAPRGERPLWSKLVNYSAYRVLDGPPPFYRLARLAVSIAPIPVPKVNLTSGALVESAEIVLESGKAAASIDYPPKEVREKRRVTQTVECQVQADRSVICHKLIFDPPENAPYFEDQAKRMYMHAIVKERLKSGNPAAGVRFRIRTRWVLPSSG</sequence>
<evidence type="ECO:0000313" key="2">
    <source>
        <dbReference type="Proteomes" id="UP000527143"/>
    </source>
</evidence>
<dbReference type="RefSeq" id="WP_184092096.1">
    <property type="nucleotide sequence ID" value="NZ_JACIJF010000042.1"/>
</dbReference>
<keyword evidence="2" id="KW-1185">Reference proteome</keyword>
<dbReference type="AlphaFoldDB" id="A0A840YTX3"/>
<comment type="caution">
    <text evidence="1">The sequence shown here is derived from an EMBL/GenBank/DDBJ whole genome shotgun (WGS) entry which is preliminary data.</text>
</comment>
<dbReference type="Proteomes" id="UP000527143">
    <property type="component" value="Unassembled WGS sequence"/>
</dbReference>
<dbReference type="EMBL" id="JACIJF010000042">
    <property type="protein sequence ID" value="MBB5713087.1"/>
    <property type="molecule type" value="Genomic_DNA"/>
</dbReference>
<accession>A0A840YTX3</accession>